<dbReference type="Pfam" id="PF16211">
    <property type="entry name" value="Histone_H2A_C"/>
    <property type="match status" value="1"/>
</dbReference>
<dbReference type="InterPro" id="IPR032458">
    <property type="entry name" value="Histone_H2A_CS"/>
</dbReference>
<evidence type="ECO:0000256" key="5">
    <source>
        <dbReference type="ARBA" id="ARBA00022499"/>
    </source>
</evidence>
<sequence length="175" mass="19308">MQWSRSDFLFLAQCDAINTLKALQCLTWIAYKGRLHHESSFRIETISTMAPGKQSIKKVMSRSARAGLMFPVGRIDRLLKSGNYAQRIGAGASVYLAAVLEYVCAEVLELSGNAAVDNKKTRINPRFIQLAIRHDEELNKLLTGVTIAEGGVLPGINREILPKKTAAHKPDADDD</sequence>
<evidence type="ECO:0000259" key="11">
    <source>
        <dbReference type="Pfam" id="PF16211"/>
    </source>
</evidence>
<accession>A0A1I7Y141</accession>
<dbReference type="PANTHER" id="PTHR23430">
    <property type="entry name" value="HISTONE H2A"/>
    <property type="match status" value="1"/>
</dbReference>
<dbReference type="SMART" id="SM00414">
    <property type="entry name" value="H2A"/>
    <property type="match status" value="1"/>
</dbReference>
<comment type="subcellular location">
    <subcellularLocation>
        <location evidence="2">Chromosome</location>
    </subcellularLocation>
    <subcellularLocation>
        <location evidence="1 9">Nucleus</location>
    </subcellularLocation>
</comment>
<evidence type="ECO:0000259" key="10">
    <source>
        <dbReference type="Pfam" id="PF00125"/>
    </source>
</evidence>
<dbReference type="GO" id="GO:0005634">
    <property type="term" value="C:nucleus"/>
    <property type="evidence" value="ECO:0007669"/>
    <property type="project" value="UniProtKB-SubCell"/>
</dbReference>
<dbReference type="InterPro" id="IPR032454">
    <property type="entry name" value="Histone_H2A_C"/>
</dbReference>
<reference evidence="13" key="1">
    <citation type="submission" date="2016-11" db="UniProtKB">
        <authorList>
            <consortium name="WormBaseParasite"/>
        </authorList>
    </citation>
    <scope>IDENTIFICATION</scope>
</reference>
<dbReference type="InterPro" id="IPR007125">
    <property type="entry name" value="H2A/H2B/H3"/>
</dbReference>
<evidence type="ECO:0000256" key="9">
    <source>
        <dbReference type="RuleBase" id="RU003767"/>
    </source>
</evidence>
<dbReference type="PRINTS" id="PR00620">
    <property type="entry name" value="HISTONEH2A"/>
</dbReference>
<dbReference type="CDD" id="cd00074">
    <property type="entry name" value="HFD_H2A"/>
    <property type="match status" value="1"/>
</dbReference>
<evidence type="ECO:0000313" key="13">
    <source>
        <dbReference type="WBParaSite" id="L893_g11371.t1"/>
    </source>
</evidence>
<dbReference type="GO" id="GO:0000786">
    <property type="term" value="C:nucleosome"/>
    <property type="evidence" value="ECO:0007669"/>
    <property type="project" value="UniProtKB-KW"/>
</dbReference>
<keyword evidence="12" id="KW-1185">Reference proteome</keyword>
<dbReference type="SUPFAM" id="SSF47113">
    <property type="entry name" value="Histone-fold"/>
    <property type="match status" value="1"/>
</dbReference>
<dbReference type="PROSITE" id="PS00046">
    <property type="entry name" value="HISTONE_H2A"/>
    <property type="match status" value="1"/>
</dbReference>
<keyword evidence="6 9" id="KW-0238">DNA-binding</keyword>
<feature type="domain" description="Core Histone H2A/H2B/H3" evidence="10">
    <location>
        <begin position="53"/>
        <end position="133"/>
    </location>
</feature>
<dbReference type="AlphaFoldDB" id="A0A1I7Y141"/>
<comment type="similarity">
    <text evidence="3 9">Belongs to the histone H2A family.</text>
</comment>
<keyword evidence="7 9" id="KW-0539">Nucleus</keyword>
<organism evidence="12 13">
    <name type="scientific">Steinernema glaseri</name>
    <dbReference type="NCBI Taxonomy" id="37863"/>
    <lineage>
        <taxon>Eukaryota</taxon>
        <taxon>Metazoa</taxon>
        <taxon>Ecdysozoa</taxon>
        <taxon>Nematoda</taxon>
        <taxon>Chromadorea</taxon>
        <taxon>Rhabditida</taxon>
        <taxon>Tylenchina</taxon>
        <taxon>Panagrolaimomorpha</taxon>
        <taxon>Strongyloidoidea</taxon>
        <taxon>Steinernematidae</taxon>
        <taxon>Steinernema</taxon>
    </lineage>
</organism>
<dbReference type="FunFam" id="1.10.20.10:FF:000008">
    <property type="entry name" value="Histone H2A"/>
    <property type="match status" value="1"/>
</dbReference>
<evidence type="ECO:0000256" key="1">
    <source>
        <dbReference type="ARBA" id="ARBA00004123"/>
    </source>
</evidence>
<keyword evidence="5" id="KW-1017">Isopeptide bond</keyword>
<dbReference type="GO" id="GO:0030527">
    <property type="term" value="F:structural constituent of chromatin"/>
    <property type="evidence" value="ECO:0007669"/>
    <property type="project" value="InterPro"/>
</dbReference>
<keyword evidence="8 9" id="KW-0544">Nucleosome core</keyword>
<dbReference type="WBParaSite" id="L893_g11371.t1">
    <property type="protein sequence ID" value="L893_g11371.t1"/>
    <property type="gene ID" value="L893_g11371"/>
</dbReference>
<dbReference type="GO" id="GO:0046982">
    <property type="term" value="F:protein heterodimerization activity"/>
    <property type="evidence" value="ECO:0007669"/>
    <property type="project" value="InterPro"/>
</dbReference>
<dbReference type="Pfam" id="PF00125">
    <property type="entry name" value="Histone"/>
    <property type="match status" value="1"/>
</dbReference>
<proteinExistence type="inferred from homology"/>
<name>A0A1I7Y141_9BILA</name>
<dbReference type="InterPro" id="IPR002119">
    <property type="entry name" value="Histone_H2A"/>
</dbReference>
<evidence type="ECO:0000256" key="6">
    <source>
        <dbReference type="ARBA" id="ARBA00023125"/>
    </source>
</evidence>
<dbReference type="GO" id="GO:0003677">
    <property type="term" value="F:DNA binding"/>
    <property type="evidence" value="ECO:0007669"/>
    <property type="project" value="UniProtKB-KW"/>
</dbReference>
<dbReference type="Gene3D" id="1.10.20.10">
    <property type="entry name" value="Histone, subunit A"/>
    <property type="match status" value="1"/>
</dbReference>
<evidence type="ECO:0000256" key="8">
    <source>
        <dbReference type="ARBA" id="ARBA00023269"/>
    </source>
</evidence>
<dbReference type="Proteomes" id="UP000095287">
    <property type="component" value="Unplaced"/>
</dbReference>
<evidence type="ECO:0000256" key="7">
    <source>
        <dbReference type="ARBA" id="ARBA00023242"/>
    </source>
</evidence>
<evidence type="ECO:0000256" key="3">
    <source>
        <dbReference type="ARBA" id="ARBA00010691"/>
    </source>
</evidence>
<evidence type="ECO:0000256" key="2">
    <source>
        <dbReference type="ARBA" id="ARBA00004286"/>
    </source>
</evidence>
<feature type="domain" description="Histone H2A C-terminal" evidence="11">
    <location>
        <begin position="136"/>
        <end position="169"/>
    </location>
</feature>
<keyword evidence="4 9" id="KW-0158">Chromosome</keyword>
<comment type="subunit">
    <text evidence="9">The nucleosome is a histone octamer containing two molecules each of H2A, H2B, H3 and H4 assembled in one H3-H4 heterotetramer and two H2A-H2B heterodimers. The octamer wraps approximately 147 bp of DNA.</text>
</comment>
<evidence type="ECO:0000313" key="12">
    <source>
        <dbReference type="Proteomes" id="UP000095287"/>
    </source>
</evidence>
<protein>
    <recommendedName>
        <fullName evidence="9">Histone H2A</fullName>
    </recommendedName>
</protein>
<evidence type="ECO:0000256" key="4">
    <source>
        <dbReference type="ARBA" id="ARBA00022454"/>
    </source>
</evidence>
<dbReference type="InterPro" id="IPR009072">
    <property type="entry name" value="Histone-fold"/>
</dbReference>